<proteinExistence type="predicted"/>
<feature type="non-terminal residue" evidence="2">
    <location>
        <position position="54"/>
    </location>
</feature>
<feature type="region of interest" description="Disordered" evidence="1">
    <location>
        <begin position="14"/>
        <end position="33"/>
    </location>
</feature>
<evidence type="ECO:0000313" key="2">
    <source>
        <dbReference type="EMBL" id="KAF1931809.1"/>
    </source>
</evidence>
<name>A0A6A5RW60_9PLEO</name>
<protein>
    <recommendedName>
        <fullName evidence="4">HTH CENPB-type domain-containing protein</fullName>
    </recommendedName>
</protein>
<evidence type="ECO:0000256" key="1">
    <source>
        <dbReference type="SAM" id="MobiDB-lite"/>
    </source>
</evidence>
<evidence type="ECO:0008006" key="4">
    <source>
        <dbReference type="Google" id="ProtNLM"/>
    </source>
</evidence>
<evidence type="ECO:0000313" key="3">
    <source>
        <dbReference type="Proteomes" id="UP000800082"/>
    </source>
</evidence>
<dbReference type="EMBL" id="ML978960">
    <property type="protein sequence ID" value="KAF1931809.1"/>
    <property type="molecule type" value="Genomic_DNA"/>
</dbReference>
<sequence>RVAACWHGVARSTLQGRRAGQQPHTIAHSNQQRLTPEQEAFLIDWILEEDSRVR</sequence>
<accession>A0A6A5RW60</accession>
<keyword evidence="3" id="KW-1185">Reference proteome</keyword>
<feature type="compositionally biased region" description="Polar residues" evidence="1">
    <location>
        <begin position="22"/>
        <end position="33"/>
    </location>
</feature>
<reference evidence="2" key="1">
    <citation type="journal article" date="2020" name="Stud. Mycol.">
        <title>101 Dothideomycetes genomes: a test case for predicting lifestyles and emergence of pathogens.</title>
        <authorList>
            <person name="Haridas S."/>
            <person name="Albert R."/>
            <person name="Binder M."/>
            <person name="Bloem J."/>
            <person name="Labutti K."/>
            <person name="Salamov A."/>
            <person name="Andreopoulos B."/>
            <person name="Baker S."/>
            <person name="Barry K."/>
            <person name="Bills G."/>
            <person name="Bluhm B."/>
            <person name="Cannon C."/>
            <person name="Castanera R."/>
            <person name="Culley D."/>
            <person name="Daum C."/>
            <person name="Ezra D."/>
            <person name="Gonzalez J."/>
            <person name="Henrissat B."/>
            <person name="Kuo A."/>
            <person name="Liang C."/>
            <person name="Lipzen A."/>
            <person name="Lutzoni F."/>
            <person name="Magnuson J."/>
            <person name="Mondo S."/>
            <person name="Nolan M."/>
            <person name="Ohm R."/>
            <person name="Pangilinan J."/>
            <person name="Park H.-J."/>
            <person name="Ramirez L."/>
            <person name="Alfaro M."/>
            <person name="Sun H."/>
            <person name="Tritt A."/>
            <person name="Yoshinaga Y."/>
            <person name="Zwiers L.-H."/>
            <person name="Turgeon B."/>
            <person name="Goodwin S."/>
            <person name="Spatafora J."/>
            <person name="Crous P."/>
            <person name="Grigoriev I."/>
        </authorList>
    </citation>
    <scope>NUCLEOTIDE SEQUENCE</scope>
    <source>
        <strain evidence="2">CBS 183.55</strain>
    </source>
</reference>
<dbReference type="Proteomes" id="UP000800082">
    <property type="component" value="Unassembled WGS sequence"/>
</dbReference>
<dbReference type="AlphaFoldDB" id="A0A6A5RW60"/>
<feature type="non-terminal residue" evidence="2">
    <location>
        <position position="1"/>
    </location>
</feature>
<organism evidence="2 3">
    <name type="scientific">Didymella exigua CBS 183.55</name>
    <dbReference type="NCBI Taxonomy" id="1150837"/>
    <lineage>
        <taxon>Eukaryota</taxon>
        <taxon>Fungi</taxon>
        <taxon>Dikarya</taxon>
        <taxon>Ascomycota</taxon>
        <taxon>Pezizomycotina</taxon>
        <taxon>Dothideomycetes</taxon>
        <taxon>Pleosporomycetidae</taxon>
        <taxon>Pleosporales</taxon>
        <taxon>Pleosporineae</taxon>
        <taxon>Didymellaceae</taxon>
        <taxon>Didymella</taxon>
    </lineage>
</organism>
<dbReference type="RefSeq" id="XP_033452057.1">
    <property type="nucleotide sequence ID" value="XM_033588825.1"/>
</dbReference>
<dbReference type="GeneID" id="54346472"/>
<gene>
    <name evidence="2" type="ORF">M421DRAFT_27377</name>
</gene>
<dbReference type="OrthoDB" id="3439492at2759"/>